<dbReference type="PANTHER" id="PTHR20857:SF15">
    <property type="entry name" value="THIAMINE-PHOSPHATE SYNTHASE"/>
    <property type="match status" value="1"/>
</dbReference>
<dbReference type="InterPro" id="IPR034291">
    <property type="entry name" value="TMP_synthase"/>
</dbReference>
<dbReference type="PANTHER" id="PTHR20857">
    <property type="entry name" value="THIAMINE-PHOSPHATE PYROPHOSPHORYLASE"/>
    <property type="match status" value="1"/>
</dbReference>
<dbReference type="RefSeq" id="WP_247415327.1">
    <property type="nucleotide sequence ID" value="NZ_JALLGW010000001.1"/>
</dbReference>
<dbReference type="GO" id="GO:0009229">
    <property type="term" value="P:thiamine diphosphate biosynthetic process"/>
    <property type="evidence" value="ECO:0007669"/>
    <property type="project" value="UniProtKB-UniRule"/>
</dbReference>
<dbReference type="CDD" id="cd00564">
    <property type="entry name" value="TMP_TenI"/>
    <property type="match status" value="1"/>
</dbReference>
<evidence type="ECO:0000256" key="5">
    <source>
        <dbReference type="ARBA" id="ARBA00022977"/>
    </source>
</evidence>
<evidence type="ECO:0000259" key="12">
    <source>
        <dbReference type="Pfam" id="PF02581"/>
    </source>
</evidence>
<evidence type="ECO:0000313" key="13">
    <source>
        <dbReference type="EMBL" id="MFC5972219.1"/>
    </source>
</evidence>
<dbReference type="InterPro" id="IPR022998">
    <property type="entry name" value="ThiamineP_synth_TenI"/>
</dbReference>
<keyword evidence="14" id="KW-1185">Reference proteome</keyword>
<feature type="domain" description="Thiamine phosphate synthase/TenI" evidence="12">
    <location>
        <begin position="8"/>
        <end position="190"/>
    </location>
</feature>
<comment type="catalytic activity">
    <reaction evidence="8 9 10">
        <text>2-[(2R,5Z)-2-carboxy-4-methylthiazol-5(2H)-ylidene]ethyl phosphate + 4-amino-2-methyl-5-(diphosphooxymethyl)pyrimidine + 2 H(+) = thiamine phosphate + CO2 + diphosphate</text>
        <dbReference type="Rhea" id="RHEA:47844"/>
        <dbReference type="ChEBI" id="CHEBI:15378"/>
        <dbReference type="ChEBI" id="CHEBI:16526"/>
        <dbReference type="ChEBI" id="CHEBI:33019"/>
        <dbReference type="ChEBI" id="CHEBI:37575"/>
        <dbReference type="ChEBI" id="CHEBI:57841"/>
        <dbReference type="ChEBI" id="CHEBI:62899"/>
        <dbReference type="EC" id="2.5.1.3"/>
    </reaction>
</comment>
<dbReference type="Proteomes" id="UP001596099">
    <property type="component" value="Unassembled WGS sequence"/>
</dbReference>
<feature type="binding site" evidence="9">
    <location>
        <position position="167"/>
    </location>
    <ligand>
        <name>2-[(2R,5Z)-2-carboxy-4-methylthiazol-5(2H)-ylidene]ethyl phosphate</name>
        <dbReference type="ChEBI" id="CHEBI:62899"/>
    </ligand>
</feature>
<reference evidence="13 14" key="1">
    <citation type="journal article" date="2019" name="Int. J. Syst. Evol. Microbiol.">
        <title>The Global Catalogue of Microorganisms (GCM) 10K type strain sequencing project: providing services to taxonomists for standard genome sequencing and annotation.</title>
        <authorList>
            <consortium name="The Broad Institute Genomics Platform"/>
            <consortium name="The Broad Institute Genome Sequencing Center for Infectious Disease"/>
            <person name="Wu L."/>
            <person name="Ma J."/>
        </authorList>
    </citation>
    <scope>NUCLEOTIDE SEQUENCE [LARGE SCALE GENOMIC DNA]</scope>
    <source>
        <strain evidence="13 14">CGMCC 1.12543</strain>
    </source>
</reference>
<comment type="caution">
    <text evidence="13">The sequence shown here is derived from an EMBL/GenBank/DDBJ whole genome shotgun (WGS) entry which is preliminary data.</text>
</comment>
<feature type="binding site" evidence="9">
    <location>
        <position position="137"/>
    </location>
    <ligand>
        <name>4-amino-2-methyl-5-(diphosphooxymethyl)pyrimidine</name>
        <dbReference type="ChEBI" id="CHEBI:57841"/>
    </ligand>
</feature>
<keyword evidence="5 9" id="KW-0784">Thiamine biosynthesis</keyword>
<evidence type="ECO:0000256" key="11">
    <source>
        <dbReference type="RuleBase" id="RU004253"/>
    </source>
</evidence>
<dbReference type="HAMAP" id="MF_00097">
    <property type="entry name" value="TMP_synthase"/>
    <property type="match status" value="1"/>
</dbReference>
<dbReference type="InterPro" id="IPR036206">
    <property type="entry name" value="ThiamineP_synth_sf"/>
</dbReference>
<sequence>MNHQFRTYLVTGAARSGARSTVDVVQAAIDGGVDAVQLREKGATARERYHLGRELRATTRDAGVPLVVNDRIDLARAVDADGVHLGDDDLPVRVAREQLGEDAIVGRSVSTVEGARDAEAAGADYLGVGAVFRTDSKDVSDEQSEVGLDRVRAIREATALPFVGIGGITVANAESVAAAGADGVAVISAITAADDPRRATEQLGEAVAAGRAGR</sequence>
<dbReference type="GO" id="GO:0004789">
    <property type="term" value="F:thiamine-phosphate diphosphorylase activity"/>
    <property type="evidence" value="ECO:0007669"/>
    <property type="project" value="UniProtKB-UniRule"/>
</dbReference>
<dbReference type="EC" id="2.5.1.3" evidence="9"/>
<organism evidence="13 14">
    <name type="scientific">Halomarina salina</name>
    <dbReference type="NCBI Taxonomy" id="1872699"/>
    <lineage>
        <taxon>Archaea</taxon>
        <taxon>Methanobacteriati</taxon>
        <taxon>Methanobacteriota</taxon>
        <taxon>Stenosarchaea group</taxon>
        <taxon>Halobacteria</taxon>
        <taxon>Halobacteriales</taxon>
        <taxon>Natronomonadaceae</taxon>
        <taxon>Halomarina</taxon>
    </lineage>
</organism>
<feature type="binding site" evidence="9">
    <location>
        <position position="89"/>
    </location>
    <ligand>
        <name>Mg(2+)</name>
        <dbReference type="ChEBI" id="CHEBI:18420"/>
    </ligand>
</feature>
<evidence type="ECO:0000313" key="14">
    <source>
        <dbReference type="Proteomes" id="UP001596099"/>
    </source>
</evidence>
<name>A0ABD5RPK7_9EURY</name>
<dbReference type="Pfam" id="PF02581">
    <property type="entry name" value="TMP-TENI"/>
    <property type="match status" value="1"/>
</dbReference>
<dbReference type="NCBIfam" id="TIGR00693">
    <property type="entry name" value="thiE"/>
    <property type="match status" value="1"/>
</dbReference>
<dbReference type="EMBL" id="JBHSQH010000001">
    <property type="protein sequence ID" value="MFC5972219.1"/>
    <property type="molecule type" value="Genomic_DNA"/>
</dbReference>
<comment type="catalytic activity">
    <reaction evidence="7 9 10">
        <text>2-(2-carboxy-4-methylthiazol-5-yl)ethyl phosphate + 4-amino-2-methyl-5-(diphosphooxymethyl)pyrimidine + 2 H(+) = thiamine phosphate + CO2 + diphosphate</text>
        <dbReference type="Rhea" id="RHEA:47848"/>
        <dbReference type="ChEBI" id="CHEBI:15378"/>
        <dbReference type="ChEBI" id="CHEBI:16526"/>
        <dbReference type="ChEBI" id="CHEBI:33019"/>
        <dbReference type="ChEBI" id="CHEBI:37575"/>
        <dbReference type="ChEBI" id="CHEBI:57841"/>
        <dbReference type="ChEBI" id="CHEBI:62890"/>
        <dbReference type="EC" id="2.5.1.3"/>
    </reaction>
</comment>
<comment type="cofactor">
    <cofactor evidence="9">
        <name>Mg(2+)</name>
        <dbReference type="ChEBI" id="CHEBI:18420"/>
    </cofactor>
    <text evidence="9">Binds 1 Mg(2+) ion per subunit.</text>
</comment>
<keyword evidence="4 9" id="KW-0460">Magnesium</keyword>
<dbReference type="AlphaFoldDB" id="A0ABD5RPK7"/>
<gene>
    <name evidence="9 13" type="primary">thiE</name>
    <name evidence="13" type="ORF">ACFPYI_12835</name>
</gene>
<keyword evidence="2 9" id="KW-0808">Transferase</keyword>
<feature type="binding site" evidence="9">
    <location>
        <position position="69"/>
    </location>
    <ligand>
        <name>4-amino-2-methyl-5-(diphosphooxymethyl)pyrimidine</name>
        <dbReference type="ChEBI" id="CHEBI:57841"/>
    </ligand>
</feature>
<evidence type="ECO:0000256" key="2">
    <source>
        <dbReference type="ARBA" id="ARBA00022679"/>
    </source>
</evidence>
<evidence type="ECO:0000256" key="8">
    <source>
        <dbReference type="ARBA" id="ARBA00047883"/>
    </source>
</evidence>
<dbReference type="SUPFAM" id="SSF51391">
    <property type="entry name" value="Thiamin phosphate synthase"/>
    <property type="match status" value="1"/>
</dbReference>
<comment type="function">
    <text evidence="9">Condenses 4-methyl-5-(beta-hydroxyethyl)thiazole monophosphate (THZ-P) and 2-methyl-4-amino-5-hydroxymethyl pyrimidine pyrophosphate (HMP-PP) to form thiamine monophosphate (TMP).</text>
</comment>
<evidence type="ECO:0000256" key="3">
    <source>
        <dbReference type="ARBA" id="ARBA00022723"/>
    </source>
</evidence>
<dbReference type="GO" id="GO:0000287">
    <property type="term" value="F:magnesium ion binding"/>
    <property type="evidence" value="ECO:0007669"/>
    <property type="project" value="UniProtKB-UniRule"/>
</dbReference>
<dbReference type="FunFam" id="3.20.20.70:FF:000096">
    <property type="entry name" value="Thiamine-phosphate synthase"/>
    <property type="match status" value="1"/>
</dbReference>
<accession>A0ABD5RPK7</accession>
<feature type="binding site" evidence="9">
    <location>
        <position position="70"/>
    </location>
    <ligand>
        <name>Mg(2+)</name>
        <dbReference type="ChEBI" id="CHEBI:18420"/>
    </ligand>
</feature>
<feature type="binding site" evidence="9">
    <location>
        <begin position="37"/>
        <end position="41"/>
    </location>
    <ligand>
        <name>4-amino-2-methyl-5-(diphosphooxymethyl)pyrimidine</name>
        <dbReference type="ChEBI" id="CHEBI:57841"/>
    </ligand>
</feature>
<keyword evidence="3 9" id="KW-0479">Metal-binding</keyword>
<evidence type="ECO:0000256" key="9">
    <source>
        <dbReference type="HAMAP-Rule" id="MF_00097"/>
    </source>
</evidence>
<dbReference type="GO" id="GO:0009228">
    <property type="term" value="P:thiamine biosynthetic process"/>
    <property type="evidence" value="ECO:0007669"/>
    <property type="project" value="UniProtKB-KW"/>
</dbReference>
<dbReference type="Gene3D" id="3.20.20.70">
    <property type="entry name" value="Aldolase class I"/>
    <property type="match status" value="1"/>
</dbReference>
<protein>
    <recommendedName>
        <fullName evidence="9">Thiamine-phosphate synthase</fullName>
        <shortName evidence="9">TP synthase</shortName>
        <shortName evidence="9">TPS</shortName>
        <ecNumber evidence="9">2.5.1.3</ecNumber>
    </recommendedName>
    <alternativeName>
        <fullName evidence="9">Thiamine-phosphate pyrophosphorylase</fullName>
        <shortName evidence="9">TMP pyrophosphorylase</shortName>
        <shortName evidence="9">TMP-PPase</shortName>
    </alternativeName>
</protein>
<evidence type="ECO:0000256" key="4">
    <source>
        <dbReference type="ARBA" id="ARBA00022842"/>
    </source>
</evidence>
<feature type="binding site" evidence="9">
    <location>
        <begin position="134"/>
        <end position="136"/>
    </location>
    <ligand>
        <name>2-[(2R,5Z)-2-carboxy-4-methylthiazol-5(2H)-ylidene]ethyl phosphate</name>
        <dbReference type="ChEBI" id="CHEBI:62899"/>
    </ligand>
</feature>
<evidence type="ECO:0000256" key="6">
    <source>
        <dbReference type="ARBA" id="ARBA00047334"/>
    </source>
</evidence>
<comment type="similarity">
    <text evidence="9 10">Belongs to the thiamine-phosphate synthase family.</text>
</comment>
<comment type="catalytic activity">
    <reaction evidence="6 9 10">
        <text>4-methyl-5-(2-phosphooxyethyl)-thiazole + 4-amino-2-methyl-5-(diphosphooxymethyl)pyrimidine + H(+) = thiamine phosphate + diphosphate</text>
        <dbReference type="Rhea" id="RHEA:22328"/>
        <dbReference type="ChEBI" id="CHEBI:15378"/>
        <dbReference type="ChEBI" id="CHEBI:33019"/>
        <dbReference type="ChEBI" id="CHEBI:37575"/>
        <dbReference type="ChEBI" id="CHEBI:57841"/>
        <dbReference type="ChEBI" id="CHEBI:58296"/>
        <dbReference type="EC" id="2.5.1.3"/>
    </reaction>
</comment>
<evidence type="ECO:0000256" key="7">
    <source>
        <dbReference type="ARBA" id="ARBA00047851"/>
    </source>
</evidence>
<evidence type="ECO:0000256" key="10">
    <source>
        <dbReference type="RuleBase" id="RU003826"/>
    </source>
</evidence>
<dbReference type="InterPro" id="IPR013785">
    <property type="entry name" value="Aldolase_TIM"/>
</dbReference>
<feature type="binding site" evidence="9">
    <location>
        <begin position="187"/>
        <end position="188"/>
    </location>
    <ligand>
        <name>2-[(2R,5Z)-2-carboxy-4-methylthiazol-5(2H)-ylidene]ethyl phosphate</name>
        <dbReference type="ChEBI" id="CHEBI:62899"/>
    </ligand>
</feature>
<proteinExistence type="inferred from homology"/>
<feature type="binding site" evidence="9">
    <location>
        <position position="108"/>
    </location>
    <ligand>
        <name>4-amino-2-methyl-5-(diphosphooxymethyl)pyrimidine</name>
        <dbReference type="ChEBI" id="CHEBI:57841"/>
    </ligand>
</feature>
<comment type="pathway">
    <text evidence="1 9 11">Cofactor biosynthesis; thiamine diphosphate biosynthesis; thiamine phosphate from 4-amino-2-methyl-5-diphosphomethylpyrimidine and 4-methyl-5-(2-phosphoethyl)-thiazole: step 1/1.</text>
</comment>
<evidence type="ECO:0000256" key="1">
    <source>
        <dbReference type="ARBA" id="ARBA00005165"/>
    </source>
</evidence>